<proteinExistence type="predicted"/>
<organism evidence="3 4">
    <name type="scientific">Eleusine coracana subsp. coracana</name>
    <dbReference type="NCBI Taxonomy" id="191504"/>
    <lineage>
        <taxon>Eukaryota</taxon>
        <taxon>Viridiplantae</taxon>
        <taxon>Streptophyta</taxon>
        <taxon>Embryophyta</taxon>
        <taxon>Tracheophyta</taxon>
        <taxon>Spermatophyta</taxon>
        <taxon>Magnoliopsida</taxon>
        <taxon>Liliopsida</taxon>
        <taxon>Poales</taxon>
        <taxon>Poaceae</taxon>
        <taxon>PACMAD clade</taxon>
        <taxon>Chloridoideae</taxon>
        <taxon>Cynodonteae</taxon>
        <taxon>Eleusininae</taxon>
        <taxon>Eleusine</taxon>
    </lineage>
</organism>
<dbReference type="Pfam" id="PF20241">
    <property type="entry name" value="DUF6598"/>
    <property type="match status" value="1"/>
</dbReference>
<feature type="domain" description="DUF6598" evidence="2">
    <location>
        <begin position="81"/>
        <end position="287"/>
    </location>
</feature>
<feature type="region of interest" description="Disordered" evidence="1">
    <location>
        <begin position="1"/>
        <end position="59"/>
    </location>
</feature>
<reference evidence="3" key="2">
    <citation type="submission" date="2021-12" db="EMBL/GenBank/DDBJ databases">
        <title>Resequencing data analysis of finger millet.</title>
        <authorList>
            <person name="Hatakeyama M."/>
            <person name="Aluri S."/>
            <person name="Balachadran M.T."/>
            <person name="Sivarajan S.R."/>
            <person name="Poveda L."/>
            <person name="Shimizu-Inatsugi R."/>
            <person name="Schlapbach R."/>
            <person name="Sreeman S.M."/>
            <person name="Shimizu K.K."/>
        </authorList>
    </citation>
    <scope>NUCLEOTIDE SEQUENCE</scope>
</reference>
<name>A0AAV5CB73_ELECO</name>
<keyword evidence="4" id="KW-1185">Reference proteome</keyword>
<dbReference type="Proteomes" id="UP001054889">
    <property type="component" value="Unassembled WGS sequence"/>
</dbReference>
<evidence type="ECO:0000313" key="4">
    <source>
        <dbReference type="Proteomes" id="UP001054889"/>
    </source>
</evidence>
<gene>
    <name evidence="3" type="primary">ga12085</name>
    <name evidence="3" type="ORF">PR202_ga12085</name>
</gene>
<protein>
    <recommendedName>
        <fullName evidence="2">DUF6598 domain-containing protein</fullName>
    </recommendedName>
</protein>
<evidence type="ECO:0000256" key="1">
    <source>
        <dbReference type="SAM" id="MobiDB-lite"/>
    </source>
</evidence>
<dbReference type="EMBL" id="BQKI01000005">
    <property type="protein sequence ID" value="GJM95360.1"/>
    <property type="molecule type" value="Genomic_DNA"/>
</dbReference>
<sequence length="341" mass="37775">MEIEGGRSKSAEIFDLARGKKRPPSPPTPGDEFDSPTSTARDVRDEWLLSDSGGEEHEDNRVTVREIGDCSNECRCLPMDLLQFVSVKIAGYQHTHSGPAKISGFVAARDTIEPFRNYVYRRKINNCEAVNVKSKTGVGRLSLISPARVISFSSRVLIEFELHAHSDEETDGDNGPIIEGCTELYNMFALESFIEHMCLYGERCALDIKYLVLINALEACIDVKVLHLGALPGGVNMKLCAKTSNFNEVICLFQGAAPDPDDTMNFVVAAERRKGIDLYIEGSARDGPILGQKPLTFSWWWYSFPAGYHAVGDTVVAKLGELATVSVKVTWRTHMKKALRV</sequence>
<feature type="compositionally biased region" description="Basic and acidic residues" evidence="1">
    <location>
        <begin position="1"/>
        <end position="18"/>
    </location>
</feature>
<dbReference type="PANTHER" id="PTHR33065:SF185">
    <property type="entry name" value="DUF6598 DOMAIN-CONTAINING PROTEIN"/>
    <property type="match status" value="1"/>
</dbReference>
<reference evidence="3" key="1">
    <citation type="journal article" date="2018" name="DNA Res.">
        <title>Multiple hybrid de novo genome assembly of finger millet, an orphan allotetraploid crop.</title>
        <authorList>
            <person name="Hatakeyama M."/>
            <person name="Aluri S."/>
            <person name="Balachadran M.T."/>
            <person name="Sivarajan S.R."/>
            <person name="Patrignani A."/>
            <person name="Gruter S."/>
            <person name="Poveda L."/>
            <person name="Shimizu-Inatsugi R."/>
            <person name="Baeten J."/>
            <person name="Francoijs K.J."/>
            <person name="Nataraja K.N."/>
            <person name="Reddy Y.A.N."/>
            <person name="Phadnis S."/>
            <person name="Ravikumar R.L."/>
            <person name="Schlapbach R."/>
            <person name="Sreeman S.M."/>
            <person name="Shimizu K.K."/>
        </authorList>
    </citation>
    <scope>NUCLEOTIDE SEQUENCE</scope>
</reference>
<dbReference type="PANTHER" id="PTHR33065">
    <property type="entry name" value="OS07G0486400 PROTEIN"/>
    <property type="match status" value="1"/>
</dbReference>
<comment type="caution">
    <text evidence="3">The sequence shown here is derived from an EMBL/GenBank/DDBJ whole genome shotgun (WGS) entry which is preliminary data.</text>
</comment>
<evidence type="ECO:0000259" key="2">
    <source>
        <dbReference type="Pfam" id="PF20241"/>
    </source>
</evidence>
<evidence type="ECO:0000313" key="3">
    <source>
        <dbReference type="EMBL" id="GJM95360.1"/>
    </source>
</evidence>
<dbReference type="InterPro" id="IPR046533">
    <property type="entry name" value="DUF6598"/>
</dbReference>
<accession>A0AAV5CB73</accession>
<dbReference type="AlphaFoldDB" id="A0AAV5CB73"/>